<dbReference type="RefSeq" id="WP_119909939.1">
    <property type="nucleotide sequence ID" value="NZ_QZCH01000005.1"/>
</dbReference>
<evidence type="ECO:0000313" key="1">
    <source>
        <dbReference type="EMBL" id="RJG49008.1"/>
    </source>
</evidence>
<dbReference type="EMBL" id="QZCH01000005">
    <property type="protein sequence ID" value="RJG49008.1"/>
    <property type="molecule type" value="Genomic_DNA"/>
</dbReference>
<proteinExistence type="predicted"/>
<name>A0A418YGL6_9GAMM</name>
<organism evidence="1 2">
    <name type="scientific">Motilimonas pumila</name>
    <dbReference type="NCBI Taxonomy" id="2303987"/>
    <lineage>
        <taxon>Bacteria</taxon>
        <taxon>Pseudomonadati</taxon>
        <taxon>Pseudomonadota</taxon>
        <taxon>Gammaproteobacteria</taxon>
        <taxon>Alteromonadales</taxon>
        <taxon>Alteromonadales genera incertae sedis</taxon>
        <taxon>Motilimonas</taxon>
    </lineage>
</organism>
<reference evidence="1 2" key="2">
    <citation type="submission" date="2019-01" db="EMBL/GenBank/DDBJ databases">
        <title>Motilimonas pumilus sp. nov., isolated from the gut of sea cucumber (Apostichopus japonicus).</title>
        <authorList>
            <person name="Wang F.-Q."/>
            <person name="Ren L.-H."/>
            <person name="Lin Y.-W."/>
            <person name="Sun G.-H."/>
            <person name="Du Z.-J."/>
            <person name="Zhao J.-X."/>
            <person name="Liu X.-J."/>
            <person name="Liu L.-J."/>
        </authorList>
    </citation>
    <scope>NUCLEOTIDE SEQUENCE [LARGE SCALE GENOMIC DNA]</scope>
    <source>
        <strain evidence="1 2">PLHSC7-2</strain>
    </source>
</reference>
<evidence type="ECO:0000313" key="2">
    <source>
        <dbReference type="Proteomes" id="UP000283255"/>
    </source>
</evidence>
<dbReference type="Proteomes" id="UP000283255">
    <property type="component" value="Unassembled WGS sequence"/>
</dbReference>
<reference evidence="1 2" key="1">
    <citation type="submission" date="2018-09" db="EMBL/GenBank/DDBJ databases">
        <authorList>
            <person name="Wang F."/>
        </authorList>
    </citation>
    <scope>NUCLEOTIDE SEQUENCE [LARGE SCALE GENOMIC DNA]</scope>
    <source>
        <strain evidence="1 2">PLHSC7-2</strain>
    </source>
</reference>
<dbReference type="AlphaFoldDB" id="A0A418YGL6"/>
<keyword evidence="2" id="KW-1185">Reference proteome</keyword>
<dbReference type="InterPro" id="IPR016181">
    <property type="entry name" value="Acyl_CoA_acyltransferase"/>
</dbReference>
<dbReference type="Gene3D" id="3.40.630.30">
    <property type="match status" value="1"/>
</dbReference>
<dbReference type="SUPFAM" id="SSF55729">
    <property type="entry name" value="Acyl-CoA N-acyltransferases (Nat)"/>
    <property type="match status" value="1"/>
</dbReference>
<accession>A0A418YGL6</accession>
<gene>
    <name evidence="1" type="ORF">D1Z90_06460</name>
</gene>
<dbReference type="OrthoDB" id="7327303at2"/>
<comment type="caution">
    <text evidence="1">The sequence shown here is derived from an EMBL/GenBank/DDBJ whole genome shotgun (WGS) entry which is preliminary data.</text>
</comment>
<sequence>MVNKANSAIESTILSLFAQTLTSFPALSVAICEQQDWQAFSVHTPIKQPEYQWFIGLYHHSVNLNNFPQAYLLNFIIYQDQQPTAIWRLNLAQSGEATVVTTNSSPISAPIIATGASKKTTTNILKSCLHFLVSVAERFKLKELVCQGIDGWSLNQEWSKLWLQAGANIKVSHECFTDLSQNIDEYLKKRSKGCKSDIKKALKLWHFEIHDQLSDKQLKQFQDFHRHVAGRVTRDNTTWEAQQRFTNNGESFVIFIYSDKQLIGCAQFTYSAHTGAYAIAAYERELFQYPIAHGAQILAMKKMQSMGITQYYLGARCYPGSNEKPDVKAQSIGKFKASFASSIELNQTLTLTISKGEEK</sequence>
<protein>
    <submittedName>
        <fullName evidence="1">Uncharacterized protein</fullName>
    </submittedName>
</protein>